<evidence type="ECO:0000256" key="2">
    <source>
        <dbReference type="ARBA" id="ARBA00011741"/>
    </source>
</evidence>
<comment type="caution">
    <text evidence="5">The sequence shown here is derived from an EMBL/GenBank/DDBJ whole genome shotgun (WGS) entry which is preliminary data.</text>
</comment>
<sequence length="105" mass="11401">MTDTQRSGAGPSTGVPFATTGVPRLGRGVKFRYDRARERHVLLLPETVVVLNATGTAILELCDGVRTVADIVEALREQYGDVPEGQVVAYLAKLAERRHLEIIDG</sequence>
<gene>
    <name evidence="5" type="ORF">BJ983_002184</name>
</gene>
<evidence type="ECO:0000256" key="3">
    <source>
        <dbReference type="ARBA" id="ARBA00022905"/>
    </source>
</evidence>
<comment type="pathway">
    <text evidence="1">Cofactor biosynthesis; pyrroloquinoline quinone biosynthesis.</text>
</comment>
<feature type="region of interest" description="Disordered" evidence="4">
    <location>
        <begin position="1"/>
        <end position="21"/>
    </location>
</feature>
<keyword evidence="3" id="KW-0884">PQQ biosynthesis</keyword>
<reference evidence="5 6" key="1">
    <citation type="submission" date="2020-07" db="EMBL/GenBank/DDBJ databases">
        <title>Sequencing the genomes of 1000 actinobacteria strains.</title>
        <authorList>
            <person name="Klenk H.-P."/>
        </authorList>
    </citation>
    <scope>NUCLEOTIDE SEQUENCE [LARGE SCALE GENOMIC DNA]</scope>
    <source>
        <strain evidence="5 6">DSM 45772</strain>
    </source>
</reference>
<dbReference type="EMBL" id="JACCBN010000001">
    <property type="protein sequence ID" value="NYD36082.1"/>
    <property type="molecule type" value="Genomic_DNA"/>
</dbReference>
<protein>
    <submittedName>
        <fullName evidence="5">Pyrroloquinoline quinone biosynthesis protein D</fullName>
    </submittedName>
</protein>
<dbReference type="AlphaFoldDB" id="A0A7Y9J5F7"/>
<dbReference type="Proteomes" id="UP000535890">
    <property type="component" value="Unassembled WGS sequence"/>
</dbReference>
<name>A0A7Y9J5F7_9PSEU</name>
<evidence type="ECO:0000256" key="4">
    <source>
        <dbReference type="SAM" id="MobiDB-lite"/>
    </source>
</evidence>
<dbReference type="GO" id="GO:0018189">
    <property type="term" value="P:pyrroloquinoline quinone biosynthetic process"/>
    <property type="evidence" value="ECO:0007669"/>
    <property type="project" value="UniProtKB-UniPathway"/>
</dbReference>
<dbReference type="RefSeq" id="WP_425484750.1">
    <property type="nucleotide sequence ID" value="NZ_BAABHP010000007.1"/>
</dbReference>
<accession>A0A7Y9J5F7</accession>
<dbReference type="NCBIfam" id="TIGR03859">
    <property type="entry name" value="PQQ_PqqD"/>
    <property type="match status" value="1"/>
</dbReference>
<evidence type="ECO:0000313" key="5">
    <source>
        <dbReference type="EMBL" id="NYD36082.1"/>
    </source>
</evidence>
<keyword evidence="6" id="KW-1185">Reference proteome</keyword>
<comment type="subunit">
    <text evidence="2">Monomer. Interacts with PqqE.</text>
</comment>
<dbReference type="InterPro" id="IPR022479">
    <property type="entry name" value="PqqD_bac"/>
</dbReference>
<dbReference type="InterPro" id="IPR008792">
    <property type="entry name" value="PQQD"/>
</dbReference>
<evidence type="ECO:0000313" key="6">
    <source>
        <dbReference type="Proteomes" id="UP000535890"/>
    </source>
</evidence>
<dbReference type="Gene3D" id="1.10.10.1150">
    <property type="entry name" value="Coenzyme PQQ synthesis protein D (PqqD)"/>
    <property type="match status" value="1"/>
</dbReference>
<dbReference type="InterPro" id="IPR041881">
    <property type="entry name" value="PqqD_sf"/>
</dbReference>
<dbReference type="GO" id="GO:0048038">
    <property type="term" value="F:quinone binding"/>
    <property type="evidence" value="ECO:0007669"/>
    <property type="project" value="InterPro"/>
</dbReference>
<dbReference type="Pfam" id="PF05402">
    <property type="entry name" value="PqqD"/>
    <property type="match status" value="1"/>
</dbReference>
<organism evidence="5 6">
    <name type="scientific">Actinomycetospora corticicola</name>
    <dbReference type="NCBI Taxonomy" id="663602"/>
    <lineage>
        <taxon>Bacteria</taxon>
        <taxon>Bacillati</taxon>
        <taxon>Actinomycetota</taxon>
        <taxon>Actinomycetes</taxon>
        <taxon>Pseudonocardiales</taxon>
        <taxon>Pseudonocardiaceae</taxon>
        <taxon>Actinomycetospora</taxon>
    </lineage>
</organism>
<proteinExistence type="predicted"/>
<dbReference type="UniPathway" id="UPA00539"/>
<evidence type="ECO:0000256" key="1">
    <source>
        <dbReference type="ARBA" id="ARBA00004886"/>
    </source>
</evidence>